<feature type="transmembrane region" description="Helical" evidence="1">
    <location>
        <begin position="20"/>
        <end position="44"/>
    </location>
</feature>
<evidence type="ECO:0000256" key="1">
    <source>
        <dbReference type="SAM" id="Phobius"/>
    </source>
</evidence>
<name>A2BJB1_HYPBU</name>
<organism evidence="2 3">
    <name type="scientific">Hyperthermus butylicus (strain DSM 5456 / JCM 9403 / PLM1-5)</name>
    <dbReference type="NCBI Taxonomy" id="415426"/>
    <lineage>
        <taxon>Archaea</taxon>
        <taxon>Thermoproteota</taxon>
        <taxon>Thermoprotei</taxon>
        <taxon>Desulfurococcales</taxon>
        <taxon>Pyrodictiaceae</taxon>
        <taxon>Hyperthermus</taxon>
    </lineage>
</organism>
<dbReference type="Proteomes" id="UP000002593">
    <property type="component" value="Chromosome"/>
</dbReference>
<dbReference type="EMBL" id="CP000493">
    <property type="protein sequence ID" value="ABM80072.1"/>
    <property type="molecule type" value="Genomic_DNA"/>
</dbReference>
<gene>
    <name evidence="2" type="ordered locus">Hbut_0200</name>
</gene>
<feature type="transmembrane region" description="Helical" evidence="1">
    <location>
        <begin position="56"/>
        <end position="77"/>
    </location>
</feature>
<evidence type="ECO:0000313" key="2">
    <source>
        <dbReference type="EMBL" id="ABM80072.1"/>
    </source>
</evidence>
<keyword evidence="3" id="KW-1185">Reference proteome</keyword>
<accession>A2BJB1</accession>
<proteinExistence type="predicted"/>
<dbReference type="AlphaFoldDB" id="A2BJB1"/>
<dbReference type="EnsemblBacteria" id="ABM80072">
    <property type="protein sequence ID" value="ABM80072"/>
    <property type="gene ID" value="Hbut_0200"/>
</dbReference>
<evidence type="ECO:0000313" key="3">
    <source>
        <dbReference type="Proteomes" id="UP000002593"/>
    </source>
</evidence>
<dbReference type="RefSeq" id="WP_011821389.1">
    <property type="nucleotide sequence ID" value="NC_008818.1"/>
</dbReference>
<reference evidence="2 3" key="1">
    <citation type="journal article" date="2007" name="Archaea">
        <title>The genome of Hyperthermus butylicus: a sulfur-reducing, peptide fermenting, neutrophilic Crenarchaeote growing up to 108 degrees C.</title>
        <authorList>
            <person name="Brugger K."/>
            <person name="Chen L."/>
            <person name="Stark M."/>
            <person name="Zibat A."/>
            <person name="Redder P."/>
            <person name="Ruepp A."/>
            <person name="Awayez M."/>
            <person name="She Q."/>
            <person name="Garrett R.A."/>
            <person name="Klenk H.P."/>
        </authorList>
    </citation>
    <scope>NUCLEOTIDE SEQUENCE [LARGE SCALE GENOMIC DNA]</scope>
    <source>
        <strain evidence="3">DSM 5456 / JCM 9403 / PLM1-5</strain>
    </source>
</reference>
<sequence>MLVLDGFRDLEAYRPGVFRVGIAAAYTLLASLAVTVTGLAVLWLSEATGVAGFEHIGCWITAFTHIGQPAGTALMYAGLWRLGSIVQVDALKAAAVAWITGVTLTLLDVVTVGAFLLAAAYLLAVLGLTIASKSASIG</sequence>
<keyword evidence="1" id="KW-1133">Transmembrane helix</keyword>
<feature type="transmembrane region" description="Helical" evidence="1">
    <location>
        <begin position="97"/>
        <end position="130"/>
    </location>
</feature>
<keyword evidence="1" id="KW-0472">Membrane</keyword>
<dbReference type="HOGENOM" id="CLU_1850609_0_0_2"/>
<protein>
    <submittedName>
        <fullName evidence="2">Uncharacterized protein</fullName>
    </submittedName>
</protein>
<keyword evidence="1" id="KW-0812">Transmembrane</keyword>
<dbReference type="KEGG" id="hbu:Hbut_0200"/>
<dbReference type="GeneID" id="4782415"/>